<evidence type="ECO:0000256" key="2">
    <source>
        <dbReference type="ARBA" id="ARBA00006339"/>
    </source>
</evidence>
<evidence type="ECO:0000256" key="4">
    <source>
        <dbReference type="ARBA" id="ARBA00022692"/>
    </source>
</evidence>
<evidence type="ECO:0000256" key="9">
    <source>
        <dbReference type="RuleBase" id="RU364020"/>
    </source>
</evidence>
<dbReference type="Proteomes" id="UP001174909">
    <property type="component" value="Unassembled WGS sequence"/>
</dbReference>
<protein>
    <recommendedName>
        <fullName evidence="9">Carbohydrate sulfotransferase</fullName>
        <ecNumber evidence="9">2.8.2.-</ecNumber>
    </recommendedName>
</protein>
<keyword evidence="9" id="KW-0119">Carbohydrate metabolism</keyword>
<sequence>MDYDKVSLFQNAAVDDYCSRYDPTPSHTSHPLAYSRHNLLDHTHRVLLCFLPKVGCTNLKLLFFASQGLIPYSELEKARDLINQEKLMAVVHRNNLQGNRISLREDLRSLDYFKYVMVRNPLERLVSAYRSKIERYNLTGVLKDTPHYNWARREIFKHLHPVQYRLWAKEGMSRPVKISFGDFITYWLQPDLIEFKYDDHFMSFLHICQPCRTRFDFYGNFRHFARDAQVLIDKVGGSYSDLRQGYYSDDTLSTDERMKLYYSTLPQSQKTDVIRKMALELEFHYTIFPGERDSHKQIFGVDFDLELPQFHPL</sequence>
<dbReference type="EMBL" id="CASHTH010004269">
    <property type="protein sequence ID" value="CAI8055336.1"/>
    <property type="molecule type" value="Genomic_DNA"/>
</dbReference>
<comment type="similarity">
    <text evidence="2 9">Belongs to the sulfotransferase 2 family.</text>
</comment>
<keyword evidence="5" id="KW-1133">Transmembrane helix</keyword>
<dbReference type="GO" id="GO:0016051">
    <property type="term" value="P:carbohydrate biosynthetic process"/>
    <property type="evidence" value="ECO:0007669"/>
    <property type="project" value="InterPro"/>
</dbReference>
<keyword evidence="3 9" id="KW-0808">Transferase</keyword>
<evidence type="ECO:0000256" key="3">
    <source>
        <dbReference type="ARBA" id="ARBA00022679"/>
    </source>
</evidence>
<keyword evidence="8 9" id="KW-0325">Glycoprotein</keyword>
<evidence type="ECO:0000313" key="10">
    <source>
        <dbReference type="EMBL" id="CAI8055336.1"/>
    </source>
</evidence>
<dbReference type="InterPro" id="IPR005331">
    <property type="entry name" value="Sulfotransferase"/>
</dbReference>
<keyword evidence="4" id="KW-0812">Transmembrane</keyword>
<dbReference type="GO" id="GO:0000139">
    <property type="term" value="C:Golgi membrane"/>
    <property type="evidence" value="ECO:0007669"/>
    <property type="project" value="UniProtKB-SubCell"/>
</dbReference>
<dbReference type="AlphaFoldDB" id="A0AA35TX75"/>
<comment type="subcellular location">
    <subcellularLocation>
        <location evidence="1 9">Golgi apparatus membrane</location>
        <topology evidence="1 9">Single-pass type II membrane protein</topology>
    </subcellularLocation>
</comment>
<dbReference type="Pfam" id="PF03567">
    <property type="entry name" value="Sulfotransfer_2"/>
    <property type="match status" value="1"/>
</dbReference>
<keyword evidence="6 9" id="KW-0333">Golgi apparatus</keyword>
<comment type="caution">
    <text evidence="10">The sequence shown here is derived from an EMBL/GenBank/DDBJ whole genome shotgun (WGS) entry which is preliminary data.</text>
</comment>
<keyword evidence="11" id="KW-1185">Reference proteome</keyword>
<evidence type="ECO:0000256" key="7">
    <source>
        <dbReference type="ARBA" id="ARBA00023136"/>
    </source>
</evidence>
<dbReference type="EC" id="2.8.2.-" evidence="9"/>
<keyword evidence="9" id="KW-0735">Signal-anchor</keyword>
<organism evidence="10 11">
    <name type="scientific">Geodia barretti</name>
    <name type="common">Barrett's horny sponge</name>
    <dbReference type="NCBI Taxonomy" id="519541"/>
    <lineage>
        <taxon>Eukaryota</taxon>
        <taxon>Metazoa</taxon>
        <taxon>Porifera</taxon>
        <taxon>Demospongiae</taxon>
        <taxon>Heteroscleromorpha</taxon>
        <taxon>Tetractinellida</taxon>
        <taxon>Astrophorina</taxon>
        <taxon>Geodiidae</taxon>
        <taxon>Geodia</taxon>
    </lineage>
</organism>
<evidence type="ECO:0000256" key="6">
    <source>
        <dbReference type="ARBA" id="ARBA00023034"/>
    </source>
</evidence>
<dbReference type="PANTHER" id="PTHR12137:SF54">
    <property type="entry name" value="CARBOHYDRATE SULFOTRANSFERASE"/>
    <property type="match status" value="1"/>
</dbReference>
<keyword evidence="7" id="KW-0472">Membrane</keyword>
<reference evidence="10" key="1">
    <citation type="submission" date="2023-03" db="EMBL/GenBank/DDBJ databases">
        <authorList>
            <person name="Steffen K."/>
            <person name="Cardenas P."/>
        </authorList>
    </citation>
    <scope>NUCLEOTIDE SEQUENCE</scope>
</reference>
<name>A0AA35TX75_GEOBA</name>
<evidence type="ECO:0000256" key="5">
    <source>
        <dbReference type="ARBA" id="ARBA00022989"/>
    </source>
</evidence>
<evidence type="ECO:0000313" key="11">
    <source>
        <dbReference type="Proteomes" id="UP001174909"/>
    </source>
</evidence>
<evidence type="ECO:0000256" key="1">
    <source>
        <dbReference type="ARBA" id="ARBA00004323"/>
    </source>
</evidence>
<proteinExistence type="inferred from homology"/>
<dbReference type="PANTHER" id="PTHR12137">
    <property type="entry name" value="CARBOHYDRATE SULFOTRANSFERASE"/>
    <property type="match status" value="1"/>
</dbReference>
<gene>
    <name evidence="10" type="ORF">GBAR_LOCUS30226</name>
</gene>
<dbReference type="GO" id="GO:0008146">
    <property type="term" value="F:sulfotransferase activity"/>
    <property type="evidence" value="ECO:0007669"/>
    <property type="project" value="InterPro"/>
</dbReference>
<accession>A0AA35TX75</accession>
<evidence type="ECO:0000256" key="8">
    <source>
        <dbReference type="ARBA" id="ARBA00023180"/>
    </source>
</evidence>
<dbReference type="InterPro" id="IPR018011">
    <property type="entry name" value="Carb_sulfotrans_8-10"/>
</dbReference>